<dbReference type="GO" id="GO:0003995">
    <property type="term" value="F:acyl-CoA dehydrogenase activity"/>
    <property type="evidence" value="ECO:0007669"/>
    <property type="project" value="TreeGrafter"/>
</dbReference>
<comment type="caution">
    <text evidence="3">The sequence shown here is derived from an EMBL/GenBank/DDBJ whole genome shotgun (WGS) entry which is preliminary data.</text>
</comment>
<evidence type="ECO:0000313" key="3">
    <source>
        <dbReference type="EMBL" id="GAJ18171.1"/>
    </source>
</evidence>
<dbReference type="PANTHER" id="PTHR43884">
    <property type="entry name" value="ACYL-COA DEHYDROGENASE"/>
    <property type="match status" value="1"/>
</dbReference>
<reference evidence="3" key="1">
    <citation type="journal article" date="2014" name="Front. Microbiol.">
        <title>High frequency of phylogenetically diverse reductive dehalogenase-homologous genes in deep subseafloor sedimentary metagenomes.</title>
        <authorList>
            <person name="Kawai M."/>
            <person name="Futagami T."/>
            <person name="Toyoda A."/>
            <person name="Takaki Y."/>
            <person name="Nishi S."/>
            <person name="Hori S."/>
            <person name="Arai W."/>
            <person name="Tsubouchi T."/>
            <person name="Morono Y."/>
            <person name="Uchiyama I."/>
            <person name="Ito T."/>
            <person name="Fujiyama A."/>
            <person name="Inagaki F."/>
            <person name="Takami H."/>
        </authorList>
    </citation>
    <scope>NUCLEOTIDE SEQUENCE</scope>
    <source>
        <strain evidence="3">Expedition CK06-06</strain>
    </source>
</reference>
<proteinExistence type="predicted"/>
<feature type="domain" description="Acyl-CoA dehydrogenase/oxidase C-terminal" evidence="2">
    <location>
        <begin position="2"/>
        <end position="85"/>
    </location>
</feature>
<feature type="non-terminal residue" evidence="3">
    <location>
        <position position="85"/>
    </location>
</feature>
<dbReference type="PANTHER" id="PTHR43884:SF40">
    <property type="entry name" value="ACYL-COA DEHYDROGENASE"/>
    <property type="match status" value="1"/>
</dbReference>
<dbReference type="EMBL" id="BARW01041802">
    <property type="protein sequence ID" value="GAJ18171.1"/>
    <property type="molecule type" value="Genomic_DNA"/>
</dbReference>
<dbReference type="InterPro" id="IPR036250">
    <property type="entry name" value="AcylCo_DH-like_C"/>
</dbReference>
<dbReference type="Gene3D" id="1.20.140.10">
    <property type="entry name" value="Butyryl-CoA Dehydrogenase, subunit A, domain 3"/>
    <property type="match status" value="1"/>
</dbReference>
<dbReference type="Pfam" id="PF00441">
    <property type="entry name" value="Acyl-CoA_dh_1"/>
    <property type="match status" value="1"/>
</dbReference>
<dbReference type="SUPFAM" id="SSF47203">
    <property type="entry name" value="Acyl-CoA dehydrogenase C-terminal domain-like"/>
    <property type="match status" value="1"/>
</dbReference>
<accession>X1VP30</accession>
<sequence length="85" mass="9596">WQSFGQFISQRTSIEASLADIAMSIHACRLMVYEAAWKADKGEPIRREAAMVKLFATQMIHSVSDRVAHIYNGPPYISGLPMERL</sequence>
<dbReference type="AlphaFoldDB" id="X1VP30"/>
<keyword evidence="1" id="KW-0285">Flavoprotein</keyword>
<gene>
    <name evidence="3" type="ORF">S12H4_62365</name>
</gene>
<evidence type="ECO:0000256" key="1">
    <source>
        <dbReference type="ARBA" id="ARBA00022630"/>
    </source>
</evidence>
<feature type="non-terminal residue" evidence="3">
    <location>
        <position position="1"/>
    </location>
</feature>
<dbReference type="InterPro" id="IPR009075">
    <property type="entry name" value="AcylCo_DH/oxidase_C"/>
</dbReference>
<name>X1VP30_9ZZZZ</name>
<evidence type="ECO:0000259" key="2">
    <source>
        <dbReference type="Pfam" id="PF00441"/>
    </source>
</evidence>
<organism evidence="3">
    <name type="scientific">marine sediment metagenome</name>
    <dbReference type="NCBI Taxonomy" id="412755"/>
    <lineage>
        <taxon>unclassified sequences</taxon>
        <taxon>metagenomes</taxon>
        <taxon>ecological metagenomes</taxon>
    </lineage>
</organism>
<protein>
    <recommendedName>
        <fullName evidence="2">Acyl-CoA dehydrogenase/oxidase C-terminal domain-containing protein</fullName>
    </recommendedName>
</protein>